<evidence type="ECO:0000313" key="6">
    <source>
        <dbReference type="Proteomes" id="UP000019132"/>
    </source>
</evidence>
<dbReference type="AlphaFoldDB" id="K3WCF7"/>
<evidence type="ECO:0000256" key="2">
    <source>
        <dbReference type="RuleBase" id="RU361183"/>
    </source>
</evidence>
<dbReference type="InterPro" id="IPR006026">
    <property type="entry name" value="Peptidase_Metallo"/>
</dbReference>
<feature type="chain" id="PRO_5005137470" description="Metalloendopeptidase" evidence="2">
    <location>
        <begin position="19"/>
        <end position="412"/>
    </location>
</feature>
<keyword evidence="1 2" id="KW-0479">Metal-binding</keyword>
<evidence type="ECO:0000313" key="5">
    <source>
        <dbReference type="EnsemblProtists" id="PYU1_T002648"/>
    </source>
</evidence>
<evidence type="ECO:0000259" key="4">
    <source>
        <dbReference type="PROSITE" id="PS51864"/>
    </source>
</evidence>
<dbReference type="PANTHER" id="PTHR10127">
    <property type="entry name" value="DISCOIDIN, CUB, EGF, LAMININ , AND ZINC METALLOPROTEASE DOMAIN CONTAINING"/>
    <property type="match status" value="1"/>
</dbReference>
<dbReference type="InterPro" id="IPR001506">
    <property type="entry name" value="Peptidase_M12A"/>
</dbReference>
<dbReference type="InterPro" id="IPR024079">
    <property type="entry name" value="MetalloPept_cat_dom_sf"/>
</dbReference>
<name>K3WCF7_GLOUD</name>
<dbReference type="Gene3D" id="3.40.390.10">
    <property type="entry name" value="Collagenase (Catalytic Domain)"/>
    <property type="match status" value="1"/>
</dbReference>
<reference evidence="5" key="3">
    <citation type="submission" date="2014-11" db="UniProtKB">
        <authorList>
            <consortium name="EnsemblProtists"/>
        </authorList>
    </citation>
    <scope>IDENTIFICATION</scope>
    <source>
        <strain evidence="5">DAOM BR144</strain>
    </source>
</reference>
<dbReference type="EC" id="3.4.24.-" evidence="2"/>
<feature type="binding site" evidence="1">
    <location>
        <position position="221"/>
    </location>
    <ligand>
        <name>Zn(2+)</name>
        <dbReference type="ChEBI" id="CHEBI:29105"/>
        <note>catalytic</note>
    </ligand>
</feature>
<dbReference type="Pfam" id="PF01400">
    <property type="entry name" value="Astacin"/>
    <property type="match status" value="1"/>
</dbReference>
<keyword evidence="6" id="KW-1185">Reference proteome</keyword>
<dbReference type="GO" id="GO:0004222">
    <property type="term" value="F:metalloendopeptidase activity"/>
    <property type="evidence" value="ECO:0007669"/>
    <property type="project" value="UniProtKB-UniRule"/>
</dbReference>
<feature type="signal peptide" evidence="2">
    <location>
        <begin position="1"/>
        <end position="18"/>
    </location>
</feature>
<feature type="binding site" evidence="1">
    <location>
        <position position="225"/>
    </location>
    <ligand>
        <name>Zn(2+)</name>
        <dbReference type="ChEBI" id="CHEBI:29105"/>
        <note>catalytic</note>
    </ligand>
</feature>
<feature type="active site" evidence="1">
    <location>
        <position position="222"/>
    </location>
</feature>
<keyword evidence="1 2" id="KW-0482">Metalloprotease</keyword>
<keyword evidence="1 2" id="KW-0378">Hydrolase</keyword>
<dbReference type="GO" id="GO:0008270">
    <property type="term" value="F:zinc ion binding"/>
    <property type="evidence" value="ECO:0007669"/>
    <property type="project" value="UniProtKB-UniRule"/>
</dbReference>
<keyword evidence="2" id="KW-0732">Signal</keyword>
<accession>K3WCF7</accession>
<dbReference type="OMA" id="LYHEHTH"/>
<evidence type="ECO:0000256" key="1">
    <source>
        <dbReference type="PROSITE-ProRule" id="PRU01211"/>
    </source>
</evidence>
<dbReference type="SUPFAM" id="SSF55486">
    <property type="entry name" value="Metalloproteases ('zincins'), catalytic domain"/>
    <property type="match status" value="1"/>
</dbReference>
<reference evidence="6" key="2">
    <citation type="submission" date="2010-04" db="EMBL/GenBank/DDBJ databases">
        <authorList>
            <person name="Buell R."/>
            <person name="Hamilton J."/>
            <person name="Hostetler J."/>
        </authorList>
    </citation>
    <scope>NUCLEOTIDE SEQUENCE [LARGE SCALE GENOMIC DNA]</scope>
    <source>
        <strain evidence="6">DAOM:BR144</strain>
    </source>
</reference>
<comment type="caution">
    <text evidence="1">Lacks conserved residue(s) required for the propagation of feature annotation.</text>
</comment>
<dbReference type="eggNOG" id="KOG3714">
    <property type="taxonomic scope" value="Eukaryota"/>
</dbReference>
<dbReference type="SMART" id="SM00235">
    <property type="entry name" value="ZnMc"/>
    <property type="match status" value="1"/>
</dbReference>
<keyword evidence="1 2" id="KW-0862">Zinc</keyword>
<keyword evidence="1 2" id="KW-0645">Protease</keyword>
<dbReference type="STRING" id="431595.K3WCF7"/>
<evidence type="ECO:0000256" key="3">
    <source>
        <dbReference type="SAM" id="MobiDB-lite"/>
    </source>
</evidence>
<dbReference type="HOGENOM" id="CLU_061085_0_0_1"/>
<comment type="cofactor">
    <cofactor evidence="1 2">
        <name>Zn(2+)</name>
        <dbReference type="ChEBI" id="CHEBI:29105"/>
    </cofactor>
    <text evidence="1 2">Binds 1 zinc ion per subunit.</text>
</comment>
<feature type="region of interest" description="Disordered" evidence="3">
    <location>
        <begin position="371"/>
        <end position="393"/>
    </location>
</feature>
<dbReference type="PRINTS" id="PR00480">
    <property type="entry name" value="ASTACIN"/>
</dbReference>
<sequence>MRASLTALLATYAAVTSAAVDDVLAPVRVADAGNSMVLNATTSAVATNGKKACDFEGVHIRHRGAKYLVGRTHKRGSIYGSCVDGQLTCYEDNGIADAPLLAHKAVECNSQVINARRRKLGVAVELTEDIWPDGVIWYRINSSFSAEENRIIREGIALYDATDVNITFKECEPATLCNNKYVSFEQNEDACYSYVGYVDDGEPQIVNLGESCFDGAGTAVHEIGHALGLYHEHTHPQREVIVLTDGDLPVSASNYAKETQAIFKPYDKGSIMHYGRSAGLCLPKDEYPLSSFCDVEITTNCVMPVRQHCNTTRNHEIGQRGVLSAGDINTLKTLYGSTDGKNNSSEPQVTDWTDNVAREYNSAAARNQAKQAEKAKQKVENANTKKTTSYGNNGWGTWGSYTNGFSFRGAGN</sequence>
<dbReference type="GO" id="GO:0006508">
    <property type="term" value="P:proteolysis"/>
    <property type="evidence" value="ECO:0007669"/>
    <property type="project" value="UniProtKB-KW"/>
</dbReference>
<feature type="domain" description="Peptidase M12A" evidence="4">
    <location>
        <begin position="122"/>
        <end position="338"/>
    </location>
</feature>
<reference evidence="6" key="1">
    <citation type="journal article" date="2010" name="Genome Biol.">
        <title>Genome sequence of the necrotrophic plant pathogen Pythium ultimum reveals original pathogenicity mechanisms and effector repertoire.</title>
        <authorList>
            <person name="Levesque C.A."/>
            <person name="Brouwer H."/>
            <person name="Cano L."/>
            <person name="Hamilton J.P."/>
            <person name="Holt C."/>
            <person name="Huitema E."/>
            <person name="Raffaele S."/>
            <person name="Robideau G.P."/>
            <person name="Thines M."/>
            <person name="Win J."/>
            <person name="Zerillo M.M."/>
            <person name="Beakes G.W."/>
            <person name="Boore J.L."/>
            <person name="Busam D."/>
            <person name="Dumas B."/>
            <person name="Ferriera S."/>
            <person name="Fuerstenberg S.I."/>
            <person name="Gachon C.M."/>
            <person name="Gaulin E."/>
            <person name="Govers F."/>
            <person name="Grenville-Briggs L."/>
            <person name="Horner N."/>
            <person name="Hostetler J."/>
            <person name="Jiang R.H."/>
            <person name="Johnson J."/>
            <person name="Krajaejun T."/>
            <person name="Lin H."/>
            <person name="Meijer H.J."/>
            <person name="Moore B."/>
            <person name="Morris P."/>
            <person name="Phuntmart V."/>
            <person name="Puiu D."/>
            <person name="Shetty J."/>
            <person name="Stajich J.E."/>
            <person name="Tripathy S."/>
            <person name="Wawra S."/>
            <person name="van West P."/>
            <person name="Whitty B.R."/>
            <person name="Coutinho P.M."/>
            <person name="Henrissat B."/>
            <person name="Martin F."/>
            <person name="Thomas P.D."/>
            <person name="Tyler B.M."/>
            <person name="De Vries R.P."/>
            <person name="Kamoun S."/>
            <person name="Yandell M."/>
            <person name="Tisserat N."/>
            <person name="Buell C.R."/>
        </authorList>
    </citation>
    <scope>NUCLEOTIDE SEQUENCE</scope>
    <source>
        <strain evidence="6">DAOM:BR144</strain>
    </source>
</reference>
<dbReference type="Proteomes" id="UP000019132">
    <property type="component" value="Unassembled WGS sequence"/>
</dbReference>
<dbReference type="InParanoid" id="K3WCF7"/>
<dbReference type="EnsemblProtists" id="PYU1_T002648">
    <property type="protein sequence ID" value="PYU1_T002648"/>
    <property type="gene ID" value="PYU1_G002645"/>
</dbReference>
<protein>
    <recommendedName>
        <fullName evidence="2">Metalloendopeptidase</fullName>
        <ecNumber evidence="2">3.4.24.-</ecNumber>
    </recommendedName>
</protein>
<proteinExistence type="predicted"/>
<organism evidence="5 6">
    <name type="scientific">Globisporangium ultimum (strain ATCC 200006 / CBS 805.95 / DAOM BR144)</name>
    <name type="common">Pythium ultimum</name>
    <dbReference type="NCBI Taxonomy" id="431595"/>
    <lineage>
        <taxon>Eukaryota</taxon>
        <taxon>Sar</taxon>
        <taxon>Stramenopiles</taxon>
        <taxon>Oomycota</taxon>
        <taxon>Peronosporomycetes</taxon>
        <taxon>Pythiales</taxon>
        <taxon>Pythiaceae</taxon>
        <taxon>Globisporangium</taxon>
    </lineage>
</organism>
<feature type="binding site" evidence="1">
    <location>
        <position position="231"/>
    </location>
    <ligand>
        <name>Zn(2+)</name>
        <dbReference type="ChEBI" id="CHEBI:29105"/>
        <note>catalytic</note>
    </ligand>
</feature>
<dbReference type="VEuPathDB" id="FungiDB:PYU1_G002645"/>
<dbReference type="PANTHER" id="PTHR10127:SF850">
    <property type="entry name" value="METALLOENDOPEPTIDASE"/>
    <property type="match status" value="1"/>
</dbReference>
<dbReference type="PROSITE" id="PS51864">
    <property type="entry name" value="ASTACIN"/>
    <property type="match status" value="1"/>
</dbReference>